<evidence type="ECO:0000259" key="8">
    <source>
        <dbReference type="PROSITE" id="PS00651"/>
    </source>
</evidence>
<keyword evidence="4 7" id="KW-0689">Ribosomal protein</keyword>
<evidence type="ECO:0000256" key="6">
    <source>
        <dbReference type="ARBA" id="ARBA00035292"/>
    </source>
</evidence>
<dbReference type="GO" id="GO:0006412">
    <property type="term" value="P:translation"/>
    <property type="evidence" value="ECO:0007669"/>
    <property type="project" value="UniProtKB-UniRule"/>
</dbReference>
<dbReference type="Gene3D" id="3.40.5.10">
    <property type="entry name" value="Ribosomal protein L9, N-terminal domain"/>
    <property type="match status" value="1"/>
</dbReference>
<dbReference type="RefSeq" id="WP_115585244.1">
    <property type="nucleotide sequence ID" value="NZ_CP025544.1"/>
</dbReference>
<dbReference type="SUPFAM" id="SSF55653">
    <property type="entry name" value="Ribosomal protein L9 C-domain"/>
    <property type="match status" value="1"/>
</dbReference>
<keyword evidence="5 7" id="KW-0687">Ribonucleoprotein</keyword>
<dbReference type="OrthoDB" id="9788336at2"/>
<dbReference type="InterPro" id="IPR020069">
    <property type="entry name" value="Ribosomal_bL9_C"/>
</dbReference>
<dbReference type="InterPro" id="IPR000244">
    <property type="entry name" value="Ribosomal_bL9"/>
</dbReference>
<dbReference type="GO" id="GO:0005840">
    <property type="term" value="C:ribosome"/>
    <property type="evidence" value="ECO:0007669"/>
    <property type="project" value="UniProtKB-KW"/>
</dbReference>
<proteinExistence type="inferred from homology"/>
<dbReference type="Pfam" id="PF03948">
    <property type="entry name" value="Ribosomal_L9_C"/>
    <property type="match status" value="1"/>
</dbReference>
<name>A0A345ZAB2_9BACT</name>
<evidence type="ECO:0000256" key="1">
    <source>
        <dbReference type="ARBA" id="ARBA00010605"/>
    </source>
</evidence>
<dbReference type="KEGG" id="cdes:C0J27_00490"/>
<keyword evidence="10" id="KW-1185">Reference proteome</keyword>
<sequence>MNVFLLKNIVHVGLKNEIIKVSSGYAKNFLFPNKLAVEVTKENEALYKEKARNVQNRAAIIDSTASLLADEISKLSLKIKKTVQDNNKLYAAISSTEVVDLLKEQNITIEKNQVIFEKAIKEKGTFMVTIKLSPKVQTQFTLQVIA</sequence>
<evidence type="ECO:0000313" key="10">
    <source>
        <dbReference type="Proteomes" id="UP000254834"/>
    </source>
</evidence>
<dbReference type="InterPro" id="IPR020594">
    <property type="entry name" value="Ribosomal_bL9_bac/chp"/>
</dbReference>
<dbReference type="SUPFAM" id="SSF55658">
    <property type="entry name" value="L9 N-domain-like"/>
    <property type="match status" value="1"/>
</dbReference>
<protein>
    <recommendedName>
        <fullName evidence="6 7">Large ribosomal subunit protein bL9</fullName>
    </recommendedName>
</protein>
<accession>A0A345ZAB2</accession>
<reference evidence="9 10" key="1">
    <citation type="submission" date="2017-12" db="EMBL/GenBank/DDBJ databases">
        <title>Chromulinavorax destructans is a abundant pathogen of dominant heterotrophic picoflagllates.</title>
        <authorList>
            <person name="Deeg C.M."/>
            <person name="Zimmer M."/>
            <person name="Suttle C.A."/>
        </authorList>
    </citation>
    <scope>NUCLEOTIDE SEQUENCE [LARGE SCALE GENOMIC DNA]</scope>
    <source>
        <strain evidence="9 10">SeV1</strain>
    </source>
</reference>
<dbReference type="Gene3D" id="3.10.430.100">
    <property type="entry name" value="Ribosomal protein L9, C-terminal domain"/>
    <property type="match status" value="1"/>
</dbReference>
<evidence type="ECO:0000256" key="2">
    <source>
        <dbReference type="ARBA" id="ARBA00022730"/>
    </source>
</evidence>
<dbReference type="InterPro" id="IPR020070">
    <property type="entry name" value="Ribosomal_bL9_N"/>
</dbReference>
<keyword evidence="2 7" id="KW-0699">rRNA-binding</keyword>
<evidence type="ECO:0000256" key="3">
    <source>
        <dbReference type="ARBA" id="ARBA00022884"/>
    </source>
</evidence>
<feature type="domain" description="Ribosomal protein L9" evidence="8">
    <location>
        <begin position="13"/>
        <end position="40"/>
    </location>
</feature>
<organism evidence="9 10">
    <name type="scientific">Candidatus Chromulinivorax destructor</name>
    <dbReference type="NCBI Taxonomy" id="2066483"/>
    <lineage>
        <taxon>Bacteria</taxon>
        <taxon>Candidatus Babelota</taxon>
        <taxon>Candidatus Babeliae</taxon>
        <taxon>Candidatus Babeliales</taxon>
        <taxon>Candidatus Chromulinivoraceae</taxon>
        <taxon>Candidatus Chromulinivorax</taxon>
    </lineage>
</organism>
<evidence type="ECO:0000256" key="4">
    <source>
        <dbReference type="ARBA" id="ARBA00022980"/>
    </source>
</evidence>
<dbReference type="GO" id="GO:1990904">
    <property type="term" value="C:ribonucleoprotein complex"/>
    <property type="evidence" value="ECO:0007669"/>
    <property type="project" value="UniProtKB-KW"/>
</dbReference>
<dbReference type="HAMAP" id="MF_00503">
    <property type="entry name" value="Ribosomal_bL9"/>
    <property type="match status" value="1"/>
</dbReference>
<evidence type="ECO:0000256" key="5">
    <source>
        <dbReference type="ARBA" id="ARBA00023274"/>
    </source>
</evidence>
<dbReference type="Pfam" id="PF01281">
    <property type="entry name" value="Ribosomal_L9_N"/>
    <property type="match status" value="1"/>
</dbReference>
<keyword evidence="3 7" id="KW-0694">RNA-binding</keyword>
<evidence type="ECO:0000256" key="7">
    <source>
        <dbReference type="HAMAP-Rule" id="MF_00503"/>
    </source>
</evidence>
<dbReference type="PROSITE" id="PS00651">
    <property type="entry name" value="RIBOSOMAL_L9"/>
    <property type="match status" value="1"/>
</dbReference>
<evidence type="ECO:0000313" key="9">
    <source>
        <dbReference type="EMBL" id="AXK60229.1"/>
    </source>
</evidence>
<comment type="function">
    <text evidence="7">Binds to the 23S rRNA.</text>
</comment>
<dbReference type="AlphaFoldDB" id="A0A345ZAB2"/>
<dbReference type="InterPro" id="IPR036791">
    <property type="entry name" value="Ribosomal_bL9_C_sf"/>
</dbReference>
<dbReference type="Proteomes" id="UP000254834">
    <property type="component" value="Chromosome"/>
</dbReference>
<dbReference type="EMBL" id="CP025544">
    <property type="protein sequence ID" value="AXK60229.1"/>
    <property type="molecule type" value="Genomic_DNA"/>
</dbReference>
<dbReference type="GO" id="GO:0019843">
    <property type="term" value="F:rRNA binding"/>
    <property type="evidence" value="ECO:0007669"/>
    <property type="project" value="UniProtKB-UniRule"/>
</dbReference>
<dbReference type="NCBIfam" id="TIGR00158">
    <property type="entry name" value="L9"/>
    <property type="match status" value="1"/>
</dbReference>
<dbReference type="InterPro" id="IPR036935">
    <property type="entry name" value="Ribosomal_bL9_N_sf"/>
</dbReference>
<comment type="similarity">
    <text evidence="1 7">Belongs to the bacterial ribosomal protein bL9 family.</text>
</comment>
<dbReference type="PANTHER" id="PTHR21368">
    <property type="entry name" value="50S RIBOSOMAL PROTEIN L9"/>
    <property type="match status" value="1"/>
</dbReference>
<gene>
    <name evidence="7 9" type="primary">rplI</name>
    <name evidence="9" type="ORF">C0J27_00490</name>
</gene>
<dbReference type="GO" id="GO:0003735">
    <property type="term" value="F:structural constituent of ribosome"/>
    <property type="evidence" value="ECO:0007669"/>
    <property type="project" value="InterPro"/>
</dbReference>
<dbReference type="InterPro" id="IPR009027">
    <property type="entry name" value="Ribosomal_bL9/RNase_H1_N"/>
</dbReference>